<feature type="region of interest" description="Disordered" evidence="1">
    <location>
        <begin position="231"/>
        <end position="260"/>
    </location>
</feature>
<dbReference type="EMBL" id="MU004231">
    <property type="protein sequence ID" value="KAF2672795.1"/>
    <property type="molecule type" value="Genomic_DNA"/>
</dbReference>
<proteinExistence type="predicted"/>
<evidence type="ECO:0000313" key="3">
    <source>
        <dbReference type="Proteomes" id="UP000799302"/>
    </source>
</evidence>
<organism evidence="2 3">
    <name type="scientific">Microthyrium microscopicum</name>
    <dbReference type="NCBI Taxonomy" id="703497"/>
    <lineage>
        <taxon>Eukaryota</taxon>
        <taxon>Fungi</taxon>
        <taxon>Dikarya</taxon>
        <taxon>Ascomycota</taxon>
        <taxon>Pezizomycotina</taxon>
        <taxon>Dothideomycetes</taxon>
        <taxon>Dothideomycetes incertae sedis</taxon>
        <taxon>Microthyriales</taxon>
        <taxon>Microthyriaceae</taxon>
        <taxon>Microthyrium</taxon>
    </lineage>
</organism>
<sequence length="325" mass="35600">MPHRAAAISNQLLNREILPACGPIELLTMGISKLSLSSETPRKECASDKSDQLEAVPTTNPTTSRLKLSRRGAKMMAGYLERVVMTDAPRKRSRDSDFEVSEDFSPEKRCKREDLGGDVDMDNAPSPLRDVACQKDVEMSNSQTPERKLLPQPPKKWFAKLSVAYLKWRLQALVQDFETWMRTNFPSFSSSPVIRAWFSHLQWVSVPNSASTYPVLQHPVTLTSSNDVDASIPAASSTGTSQVHPPAGTATSGSSISDVVPNTAPTAIQRAPSASSTNIQTNIQATADSNCNKTTPHGNSDDLWQIFNSPHLKQSSLRFLSLFGS</sequence>
<accession>A0A6A6UKJ3</accession>
<feature type="region of interest" description="Disordered" evidence="1">
    <location>
        <begin position="42"/>
        <end position="64"/>
    </location>
</feature>
<feature type="region of interest" description="Disordered" evidence="1">
    <location>
        <begin position="90"/>
        <end position="128"/>
    </location>
</feature>
<feature type="compositionally biased region" description="Basic and acidic residues" evidence="1">
    <location>
        <begin position="42"/>
        <end position="52"/>
    </location>
</feature>
<protein>
    <submittedName>
        <fullName evidence="2">Uncharacterized protein</fullName>
    </submittedName>
</protein>
<feature type="compositionally biased region" description="Basic and acidic residues" evidence="1">
    <location>
        <begin position="105"/>
        <end position="115"/>
    </location>
</feature>
<dbReference type="Proteomes" id="UP000799302">
    <property type="component" value="Unassembled WGS sequence"/>
</dbReference>
<gene>
    <name evidence="2" type="ORF">BT63DRAFT_409878</name>
</gene>
<evidence type="ECO:0000256" key="1">
    <source>
        <dbReference type="SAM" id="MobiDB-lite"/>
    </source>
</evidence>
<name>A0A6A6UKJ3_9PEZI</name>
<evidence type="ECO:0000313" key="2">
    <source>
        <dbReference type="EMBL" id="KAF2672795.1"/>
    </source>
</evidence>
<feature type="compositionally biased region" description="Polar residues" evidence="1">
    <location>
        <begin position="231"/>
        <end position="257"/>
    </location>
</feature>
<reference evidence="2" key="1">
    <citation type="journal article" date="2020" name="Stud. Mycol.">
        <title>101 Dothideomycetes genomes: a test case for predicting lifestyles and emergence of pathogens.</title>
        <authorList>
            <person name="Haridas S."/>
            <person name="Albert R."/>
            <person name="Binder M."/>
            <person name="Bloem J."/>
            <person name="Labutti K."/>
            <person name="Salamov A."/>
            <person name="Andreopoulos B."/>
            <person name="Baker S."/>
            <person name="Barry K."/>
            <person name="Bills G."/>
            <person name="Bluhm B."/>
            <person name="Cannon C."/>
            <person name="Castanera R."/>
            <person name="Culley D."/>
            <person name="Daum C."/>
            <person name="Ezra D."/>
            <person name="Gonzalez J."/>
            <person name="Henrissat B."/>
            <person name="Kuo A."/>
            <person name="Liang C."/>
            <person name="Lipzen A."/>
            <person name="Lutzoni F."/>
            <person name="Magnuson J."/>
            <person name="Mondo S."/>
            <person name="Nolan M."/>
            <person name="Ohm R."/>
            <person name="Pangilinan J."/>
            <person name="Park H.-J."/>
            <person name="Ramirez L."/>
            <person name="Alfaro M."/>
            <person name="Sun H."/>
            <person name="Tritt A."/>
            <person name="Yoshinaga Y."/>
            <person name="Zwiers L.-H."/>
            <person name="Turgeon B."/>
            <person name="Goodwin S."/>
            <person name="Spatafora J."/>
            <person name="Crous P."/>
            <person name="Grigoriev I."/>
        </authorList>
    </citation>
    <scope>NUCLEOTIDE SEQUENCE</scope>
    <source>
        <strain evidence="2">CBS 115976</strain>
    </source>
</reference>
<dbReference type="AlphaFoldDB" id="A0A6A6UKJ3"/>
<keyword evidence="3" id="KW-1185">Reference proteome</keyword>